<evidence type="ECO:0000256" key="1">
    <source>
        <dbReference type="SAM" id="MobiDB-lite"/>
    </source>
</evidence>
<organism evidence="3 4">
    <name type="scientific">Mycolicibacterium vaccae ATCC 25954</name>
    <dbReference type="NCBI Taxonomy" id="1194972"/>
    <lineage>
        <taxon>Bacteria</taxon>
        <taxon>Bacillati</taxon>
        <taxon>Actinomycetota</taxon>
        <taxon>Actinomycetes</taxon>
        <taxon>Mycobacteriales</taxon>
        <taxon>Mycobacteriaceae</taxon>
        <taxon>Mycolicibacterium</taxon>
    </lineage>
</organism>
<evidence type="ECO:0000313" key="4">
    <source>
        <dbReference type="Proteomes" id="UP000006072"/>
    </source>
</evidence>
<dbReference type="PATRIC" id="fig|1194972.3.peg.485"/>
<keyword evidence="2" id="KW-1133">Transmembrane helix</keyword>
<dbReference type="Proteomes" id="UP000006072">
    <property type="component" value="Unassembled WGS sequence"/>
</dbReference>
<reference evidence="3 4" key="1">
    <citation type="journal article" date="2012" name="J. Bacteriol.">
        <title>Complete Genome Sequence of Mycobacterium vaccae Type Strain ATCC 25954.</title>
        <authorList>
            <person name="Ho Y.S."/>
            <person name="Adroub S.A."/>
            <person name="Abadi M."/>
            <person name="Al Alwan B."/>
            <person name="Alkhateeb R."/>
            <person name="Gao G."/>
            <person name="Ragab A."/>
            <person name="Ali S."/>
            <person name="van Soolingen D."/>
            <person name="Bitter W."/>
            <person name="Pain A."/>
            <person name="Abdallah A.M."/>
        </authorList>
    </citation>
    <scope>NUCLEOTIDE SEQUENCE [LARGE SCALE GENOMIC DNA]</scope>
    <source>
        <strain evidence="3 4">ATCC 25954</strain>
    </source>
</reference>
<evidence type="ECO:0000313" key="3">
    <source>
        <dbReference type="EMBL" id="EJZ12416.1"/>
    </source>
</evidence>
<dbReference type="AlphaFoldDB" id="K0V095"/>
<protein>
    <submittedName>
        <fullName evidence="3">Uncharacterized protein</fullName>
    </submittedName>
</protein>
<feature type="compositionally biased region" description="Basic and acidic residues" evidence="1">
    <location>
        <begin position="100"/>
        <end position="111"/>
    </location>
</feature>
<feature type="region of interest" description="Disordered" evidence="1">
    <location>
        <begin position="40"/>
        <end position="149"/>
    </location>
</feature>
<name>K0V095_MYCVA</name>
<dbReference type="RefSeq" id="WP_003928943.1">
    <property type="nucleotide sequence ID" value="NZ_JH814684.1"/>
</dbReference>
<sequence>MNTNTIVVIAAVVVVALLLIAAITWVARKKRTEHHRAEAAEIREQAAEQSHKVGQREALADETEAKARAAQAEAEANAAHANGLRHQAQLRRSDATSARGEVDQDFERANEIDPDTDVDDSRRTASTTRQPAREASTDNRVPPVMPKTR</sequence>
<feature type="transmembrane region" description="Helical" evidence="2">
    <location>
        <begin position="6"/>
        <end position="27"/>
    </location>
</feature>
<comment type="caution">
    <text evidence="3">The sequence shown here is derived from an EMBL/GenBank/DDBJ whole genome shotgun (WGS) entry which is preliminary data.</text>
</comment>
<proteinExistence type="predicted"/>
<keyword evidence="4" id="KW-1185">Reference proteome</keyword>
<dbReference type="HOGENOM" id="CLU_126485_2_0_11"/>
<keyword evidence="2" id="KW-0812">Transmembrane</keyword>
<evidence type="ECO:0000256" key="2">
    <source>
        <dbReference type="SAM" id="Phobius"/>
    </source>
</evidence>
<feature type="compositionally biased region" description="Basic and acidic residues" evidence="1">
    <location>
        <begin position="40"/>
        <end position="67"/>
    </location>
</feature>
<dbReference type="EMBL" id="ALQA01000003">
    <property type="protein sequence ID" value="EJZ12416.1"/>
    <property type="molecule type" value="Genomic_DNA"/>
</dbReference>
<feature type="compositionally biased region" description="Low complexity" evidence="1">
    <location>
        <begin position="68"/>
        <end position="81"/>
    </location>
</feature>
<accession>K0V095</accession>
<gene>
    <name evidence="3" type="ORF">MVAC_02389</name>
</gene>
<dbReference type="eggNOG" id="ENOG5033CGW">
    <property type="taxonomic scope" value="Bacteria"/>
</dbReference>
<keyword evidence="2" id="KW-0472">Membrane</keyword>